<keyword evidence="3" id="KW-1185">Reference proteome</keyword>
<feature type="region of interest" description="Disordered" evidence="1">
    <location>
        <begin position="258"/>
        <end position="298"/>
    </location>
</feature>
<feature type="compositionally biased region" description="Basic and acidic residues" evidence="1">
    <location>
        <begin position="620"/>
        <end position="631"/>
    </location>
</feature>
<feature type="region of interest" description="Disordered" evidence="1">
    <location>
        <begin position="474"/>
        <end position="556"/>
    </location>
</feature>
<dbReference type="AlphaFoldDB" id="A0A8K0JSY4"/>
<comment type="caution">
    <text evidence="2">The sequence shown here is derived from an EMBL/GenBank/DDBJ whole genome shotgun (WGS) entry which is preliminary data.</text>
</comment>
<feature type="compositionally biased region" description="Basic and acidic residues" evidence="1">
    <location>
        <begin position="75"/>
        <end position="89"/>
    </location>
</feature>
<feature type="region of interest" description="Disordered" evidence="1">
    <location>
        <begin position="1"/>
        <end position="98"/>
    </location>
</feature>
<feature type="compositionally biased region" description="Basic and acidic residues" evidence="1">
    <location>
        <begin position="485"/>
        <end position="515"/>
    </location>
</feature>
<feature type="compositionally biased region" description="Basic residues" evidence="1">
    <location>
        <begin position="527"/>
        <end position="540"/>
    </location>
</feature>
<gene>
    <name evidence="2" type="ORF">FFLO_00011</name>
</gene>
<organism evidence="2 3">
    <name type="scientific">Filobasidium floriforme</name>
    <dbReference type="NCBI Taxonomy" id="5210"/>
    <lineage>
        <taxon>Eukaryota</taxon>
        <taxon>Fungi</taxon>
        <taxon>Dikarya</taxon>
        <taxon>Basidiomycota</taxon>
        <taxon>Agaricomycotina</taxon>
        <taxon>Tremellomycetes</taxon>
        <taxon>Filobasidiales</taxon>
        <taxon>Filobasidiaceae</taxon>
        <taxon>Filobasidium</taxon>
    </lineage>
</organism>
<feature type="region of interest" description="Disordered" evidence="1">
    <location>
        <begin position="593"/>
        <end position="648"/>
    </location>
</feature>
<name>A0A8K0JSY4_9TREE</name>
<dbReference type="EMBL" id="JABELV010000001">
    <property type="protein sequence ID" value="KAG7580040.1"/>
    <property type="molecule type" value="Genomic_DNA"/>
</dbReference>
<evidence type="ECO:0000256" key="1">
    <source>
        <dbReference type="SAM" id="MobiDB-lite"/>
    </source>
</evidence>
<evidence type="ECO:0000313" key="3">
    <source>
        <dbReference type="Proteomes" id="UP000812966"/>
    </source>
</evidence>
<reference evidence="2" key="1">
    <citation type="submission" date="2020-04" db="EMBL/GenBank/DDBJ databases">
        <title>Analysis of mating type loci in Filobasidium floriforme.</title>
        <authorList>
            <person name="Nowrousian M."/>
        </authorList>
    </citation>
    <scope>NUCLEOTIDE SEQUENCE</scope>
    <source>
        <strain evidence="2">CBS 6242</strain>
    </source>
</reference>
<evidence type="ECO:0000313" key="2">
    <source>
        <dbReference type="EMBL" id="KAG7580040.1"/>
    </source>
</evidence>
<accession>A0A8K0JSY4</accession>
<dbReference type="Proteomes" id="UP000812966">
    <property type="component" value="Unassembled WGS sequence"/>
</dbReference>
<protein>
    <submittedName>
        <fullName evidence="2">Uncharacterized protein</fullName>
    </submittedName>
</protein>
<sequence>MRYSGRTATARPAKYSLSAANAQAKARKRGEVYHDAAGSGNKSTLDNSAGLDHVDGSRGKRYKTMASRHQPKIYKGRDRDARGYQRKQPEVTYDQEELSNEVEVHPVTTTPTRYADHPFSVATVPMTGVKRPRSSEFETPPPIHVPQPQQHKRARYESPDLYSPDPYSTPMQPRPTIRPPSREHRYQAQFGKVDTGPYYRSPSSAYQTAPQARAGGFKYTNLSGSPIPFRYSSPLIMSKPLKTAHTVQRQAWTRKPSISPYPSAQLKPSASPAFFKNPGPTYSLEHNHPPFTSHPNLPFQVPLSRSSTAARLPYGQPHVRTQTFPDYTRKAPAMSFQPTMPIIQEESPIPANDVFSPPLPIRTPSYNFNHHDYHTEDRAMSPETQTYAPHSEMPVYNPPAPTLIWQAHRATDIVSSQSTASHDENLRPSQESVVSLPIFAPKASMGIDIDALEAAARSPSTELDAGGLSLGCPAESSLTLNDTTLKVRPEPDGRGKNQPKDRATLTLTRPDKPDFPDVPTQSSVNVAHHRPKPKQRHKTRHESTNTGPQDESKPLSAIRPAFHPGLSTFSNMDDANEGMREETDTIVSFEDESLGNIDKTQSREGSVRVQETIESSGSPDQRRTEVEERIDGSSVSEQTAECREEIEDRSFPGFVIWSDYSG</sequence>
<proteinExistence type="predicted"/>
<feature type="region of interest" description="Disordered" evidence="1">
    <location>
        <begin position="129"/>
        <end position="183"/>
    </location>
</feature>